<comment type="caution">
    <text evidence="2">The sequence shown here is derived from an EMBL/GenBank/DDBJ whole genome shotgun (WGS) entry which is preliminary data.</text>
</comment>
<sequence>MQSQTPHFTPRKQTDTVLSAQRRKFVARQRAEQDDSQQTNTSPICEYNAIDRMRQHVRKNLSGKATTAVRPRRRSKLQVGPSAEMPVPHANSTKMHRRQSRRASLILREDSELKFLTTSGSSLGSHGRSDRRTRRKRRTNSIVLGKTSSPPAQNSSPRCMRRRSAVATTKVTPRAASPFSEDRLISDLNTKFGLGW</sequence>
<proteinExistence type="predicted"/>
<reference evidence="2" key="1">
    <citation type="submission" date="2020-06" db="EMBL/GenBank/DDBJ databases">
        <authorList>
            <consortium name="Plant Systems Biology data submission"/>
        </authorList>
    </citation>
    <scope>NUCLEOTIDE SEQUENCE</scope>
    <source>
        <strain evidence="2">D6</strain>
    </source>
</reference>
<gene>
    <name evidence="2" type="ORF">SEMRO_1507_G278350.1</name>
</gene>
<accession>A0A9N8HVH8</accession>
<dbReference type="EMBL" id="CAICTM010001505">
    <property type="protein sequence ID" value="CAB9524203.1"/>
    <property type="molecule type" value="Genomic_DNA"/>
</dbReference>
<evidence type="ECO:0000313" key="3">
    <source>
        <dbReference type="Proteomes" id="UP001153069"/>
    </source>
</evidence>
<keyword evidence="3" id="KW-1185">Reference proteome</keyword>
<name>A0A9N8HVH8_9STRA</name>
<feature type="region of interest" description="Disordered" evidence="1">
    <location>
        <begin position="117"/>
        <end position="177"/>
    </location>
</feature>
<feature type="compositionally biased region" description="Polar residues" evidence="1">
    <location>
        <begin position="140"/>
        <end position="157"/>
    </location>
</feature>
<feature type="region of interest" description="Disordered" evidence="1">
    <location>
        <begin position="60"/>
        <end position="101"/>
    </location>
</feature>
<feature type="region of interest" description="Disordered" evidence="1">
    <location>
        <begin position="1"/>
        <end position="43"/>
    </location>
</feature>
<dbReference type="AlphaFoldDB" id="A0A9N8HVH8"/>
<feature type="compositionally biased region" description="Basic residues" evidence="1">
    <location>
        <begin position="129"/>
        <end position="139"/>
    </location>
</feature>
<organism evidence="2 3">
    <name type="scientific">Seminavis robusta</name>
    <dbReference type="NCBI Taxonomy" id="568900"/>
    <lineage>
        <taxon>Eukaryota</taxon>
        <taxon>Sar</taxon>
        <taxon>Stramenopiles</taxon>
        <taxon>Ochrophyta</taxon>
        <taxon>Bacillariophyta</taxon>
        <taxon>Bacillariophyceae</taxon>
        <taxon>Bacillariophycidae</taxon>
        <taxon>Naviculales</taxon>
        <taxon>Naviculaceae</taxon>
        <taxon>Seminavis</taxon>
    </lineage>
</organism>
<evidence type="ECO:0000256" key="1">
    <source>
        <dbReference type="SAM" id="MobiDB-lite"/>
    </source>
</evidence>
<evidence type="ECO:0000313" key="2">
    <source>
        <dbReference type="EMBL" id="CAB9524203.1"/>
    </source>
</evidence>
<protein>
    <submittedName>
        <fullName evidence="2">Uncharacterized protein</fullName>
    </submittedName>
</protein>
<dbReference type="Proteomes" id="UP001153069">
    <property type="component" value="Unassembled WGS sequence"/>
</dbReference>